<dbReference type="SUPFAM" id="SSF81301">
    <property type="entry name" value="Nucleotidyltransferase"/>
    <property type="match status" value="1"/>
</dbReference>
<sequence>MLYTHDVLHGGSPLKKRSCDIILIDAMWPLGIMIKDVACFPFKQLLFLPKRVYPTIPSDAELDHQMLKDVAASKAYLASKTSIRSASCGVRAMDEAEFDALFESLCTTVPDAEDAFYNLEIYRLTDHGAHGKDTRPQSSSGLSLPNIASTILAVGSRASTPETSLVGPVIPTRGYRAVVFRATKEVTRILQQAQYTCAILGSTACYLYGNGRLPNDVDILISSHFCDPEWLKELLVTTNPNRFYLVDAKTPGATRKVLWYRDRGVDGKFDKTKVDILTLGVLHLPMIFSEAIVEKQGLPVVPMSILLLHKLQGWRDNMESSEMRLWSKHDADVRDICSLLRILFVDMSGEEKKNSMHWKQFALERIDEEFRDATEARVAWFCRQYPAHRDMWQKLGW</sequence>
<evidence type="ECO:0000313" key="2">
    <source>
        <dbReference type="Proteomes" id="UP000217790"/>
    </source>
</evidence>
<proteinExistence type="predicted"/>
<name>A0A2H3DQW9_ARMGA</name>
<gene>
    <name evidence="1" type="ORF">ARMGADRAFT_1077756</name>
</gene>
<evidence type="ECO:0008006" key="3">
    <source>
        <dbReference type="Google" id="ProtNLM"/>
    </source>
</evidence>
<dbReference type="Proteomes" id="UP000217790">
    <property type="component" value="Unassembled WGS sequence"/>
</dbReference>
<keyword evidence="2" id="KW-1185">Reference proteome</keyword>
<dbReference type="Gene3D" id="3.30.460.40">
    <property type="match status" value="1"/>
</dbReference>
<dbReference type="EMBL" id="KZ293651">
    <property type="protein sequence ID" value="PBK96264.1"/>
    <property type="molecule type" value="Genomic_DNA"/>
</dbReference>
<reference evidence="2" key="1">
    <citation type="journal article" date="2017" name="Nat. Ecol. Evol.">
        <title>Genome expansion and lineage-specific genetic innovations in the forest pathogenic fungi Armillaria.</title>
        <authorList>
            <person name="Sipos G."/>
            <person name="Prasanna A.N."/>
            <person name="Walter M.C."/>
            <person name="O'Connor E."/>
            <person name="Balint B."/>
            <person name="Krizsan K."/>
            <person name="Kiss B."/>
            <person name="Hess J."/>
            <person name="Varga T."/>
            <person name="Slot J."/>
            <person name="Riley R."/>
            <person name="Boka B."/>
            <person name="Rigling D."/>
            <person name="Barry K."/>
            <person name="Lee J."/>
            <person name="Mihaltcheva S."/>
            <person name="LaButti K."/>
            <person name="Lipzen A."/>
            <person name="Waldron R."/>
            <person name="Moloney N.M."/>
            <person name="Sperisen C."/>
            <person name="Kredics L."/>
            <person name="Vagvoelgyi C."/>
            <person name="Patrignani A."/>
            <person name="Fitzpatrick D."/>
            <person name="Nagy I."/>
            <person name="Doyle S."/>
            <person name="Anderson J.B."/>
            <person name="Grigoriev I.V."/>
            <person name="Gueldener U."/>
            <person name="Muensterkoetter M."/>
            <person name="Nagy L.G."/>
        </authorList>
    </citation>
    <scope>NUCLEOTIDE SEQUENCE [LARGE SCALE GENOMIC DNA]</scope>
    <source>
        <strain evidence="2">Ar21-2</strain>
    </source>
</reference>
<dbReference type="AlphaFoldDB" id="A0A2H3DQW9"/>
<protein>
    <recommendedName>
        <fullName evidence="3">Nucleotidyltransferase</fullName>
    </recommendedName>
</protein>
<organism evidence="1 2">
    <name type="scientific">Armillaria gallica</name>
    <name type="common">Bulbous honey fungus</name>
    <name type="synonym">Armillaria bulbosa</name>
    <dbReference type="NCBI Taxonomy" id="47427"/>
    <lineage>
        <taxon>Eukaryota</taxon>
        <taxon>Fungi</taxon>
        <taxon>Dikarya</taxon>
        <taxon>Basidiomycota</taxon>
        <taxon>Agaricomycotina</taxon>
        <taxon>Agaricomycetes</taxon>
        <taxon>Agaricomycetidae</taxon>
        <taxon>Agaricales</taxon>
        <taxon>Marasmiineae</taxon>
        <taxon>Physalacriaceae</taxon>
        <taxon>Armillaria</taxon>
    </lineage>
</organism>
<dbReference type="InterPro" id="IPR043519">
    <property type="entry name" value="NT_sf"/>
</dbReference>
<dbReference type="InParanoid" id="A0A2H3DQW9"/>
<accession>A0A2H3DQW9</accession>
<evidence type="ECO:0000313" key="1">
    <source>
        <dbReference type="EMBL" id="PBK96264.1"/>
    </source>
</evidence>
<dbReference type="OrthoDB" id="3133286at2759"/>